<accession>A0A3E0K3A0</accession>
<name>A0A3E0K3A0_9BACI</name>
<comment type="caution">
    <text evidence="3">The sequence shown here is derived from an EMBL/GenBank/DDBJ whole genome shotgun (WGS) entry which is preliminary data.</text>
</comment>
<protein>
    <submittedName>
        <fullName evidence="3">XRE family transcriptional regulator</fullName>
    </submittedName>
</protein>
<dbReference type="SUPFAM" id="SSF47413">
    <property type="entry name" value="lambda repressor-like DNA-binding domains"/>
    <property type="match status" value="1"/>
</dbReference>
<dbReference type="PANTHER" id="PTHR46797:SF1">
    <property type="entry name" value="METHYLPHOSPHONATE SYNTHASE"/>
    <property type="match status" value="1"/>
</dbReference>
<dbReference type="GO" id="GO:0003677">
    <property type="term" value="F:DNA binding"/>
    <property type="evidence" value="ECO:0007669"/>
    <property type="project" value="UniProtKB-KW"/>
</dbReference>
<dbReference type="Proteomes" id="UP000257014">
    <property type="component" value="Unassembled WGS sequence"/>
</dbReference>
<feature type="domain" description="HTH cro/C1-type" evidence="2">
    <location>
        <begin position="13"/>
        <end position="67"/>
    </location>
</feature>
<evidence type="ECO:0000256" key="1">
    <source>
        <dbReference type="ARBA" id="ARBA00023125"/>
    </source>
</evidence>
<dbReference type="InterPro" id="IPR050807">
    <property type="entry name" value="TransReg_Diox_bact_type"/>
</dbReference>
<keyword evidence="1" id="KW-0238">DNA-binding</keyword>
<dbReference type="EMBL" id="QEWE01000019">
    <property type="protein sequence ID" value="REJ27859.1"/>
    <property type="molecule type" value="Genomic_DNA"/>
</dbReference>
<evidence type="ECO:0000313" key="3">
    <source>
        <dbReference type="EMBL" id="REJ27859.1"/>
    </source>
</evidence>
<evidence type="ECO:0000313" key="4">
    <source>
        <dbReference type="Proteomes" id="UP000257014"/>
    </source>
</evidence>
<dbReference type="CDD" id="cd00093">
    <property type="entry name" value="HTH_XRE"/>
    <property type="match status" value="1"/>
</dbReference>
<dbReference type="AlphaFoldDB" id="A0A3E0K3A0"/>
<sequence>MKMVTEAQIGELMREIRKEKGFTSIEIANRLNISQPKLSRIETGTQPVTISLLSRFCDLCGISLSEFFRILEDKISFQTHIKENARDYCGEIPSIYRLFTDLTREEKEAIIVLIQAFKKSG</sequence>
<dbReference type="Gene3D" id="1.10.260.40">
    <property type="entry name" value="lambda repressor-like DNA-binding domains"/>
    <property type="match status" value="1"/>
</dbReference>
<dbReference type="PROSITE" id="PS50943">
    <property type="entry name" value="HTH_CROC1"/>
    <property type="match status" value="1"/>
</dbReference>
<dbReference type="PANTHER" id="PTHR46797">
    <property type="entry name" value="HTH-TYPE TRANSCRIPTIONAL REGULATOR"/>
    <property type="match status" value="1"/>
</dbReference>
<proteinExistence type="predicted"/>
<dbReference type="GO" id="GO:0003700">
    <property type="term" value="F:DNA-binding transcription factor activity"/>
    <property type="evidence" value="ECO:0007669"/>
    <property type="project" value="TreeGrafter"/>
</dbReference>
<gene>
    <name evidence="3" type="ORF">C6P37_10405</name>
</gene>
<dbReference type="InterPro" id="IPR010982">
    <property type="entry name" value="Lambda_DNA-bd_dom_sf"/>
</dbReference>
<reference evidence="3 4" key="1">
    <citation type="submission" date="2018-03" db="EMBL/GenBank/DDBJ databases">
        <authorList>
            <person name="Keele B.F."/>
        </authorList>
    </citation>
    <scope>NUCLEOTIDE SEQUENCE [LARGE SCALE GENOMIC DNA]</scope>
    <source>
        <strain evidence="3">ZCTH4_d</strain>
    </source>
</reference>
<evidence type="ECO:0000259" key="2">
    <source>
        <dbReference type="PROSITE" id="PS50943"/>
    </source>
</evidence>
<dbReference type="Pfam" id="PF13560">
    <property type="entry name" value="HTH_31"/>
    <property type="match status" value="1"/>
</dbReference>
<dbReference type="InterPro" id="IPR001387">
    <property type="entry name" value="Cro/C1-type_HTH"/>
</dbReference>
<dbReference type="GO" id="GO:0005829">
    <property type="term" value="C:cytosol"/>
    <property type="evidence" value="ECO:0007669"/>
    <property type="project" value="TreeGrafter"/>
</dbReference>
<organism evidence="3 4">
    <name type="scientific">Caldibacillus debilis</name>
    <dbReference type="NCBI Taxonomy" id="301148"/>
    <lineage>
        <taxon>Bacteria</taxon>
        <taxon>Bacillati</taxon>
        <taxon>Bacillota</taxon>
        <taxon>Bacilli</taxon>
        <taxon>Bacillales</taxon>
        <taxon>Bacillaceae</taxon>
        <taxon>Caldibacillus</taxon>
    </lineage>
</organism>
<dbReference type="SMART" id="SM00530">
    <property type="entry name" value="HTH_XRE"/>
    <property type="match status" value="1"/>
</dbReference>